<evidence type="ECO:0000313" key="4">
    <source>
        <dbReference type="Proteomes" id="UP000438120"/>
    </source>
</evidence>
<dbReference type="InterPro" id="IPR041796">
    <property type="entry name" value="Mre11_N"/>
</dbReference>
<sequence>MKFIHFADAHLDSPFRGLSFLPTDEYERVRASADESLTRIVDLAIAERVDLVLVAGDSFDSNKPSPASQLFFAKQLQRLTDAQIQVVMIFGNHDYMQASDLLVKQSPYFKLLGDGQEVERADFVTKSGFKYSVTGFSYAQNHIEEDMIPHFPPRGSEYAFGLMHAAQKAASGNVYAPFALNELKDLQYDYFALGHIHAGQVLADDPWIVYPGNIQGRDIGELGGKGCILGTVDEASGKTTIDFKPTASIVWRQVSLELAESLSKSELEARVVRELAQKCQGKTYFSLELRGTEYLTDDQLEFWADEHAWEGVSQQLPADSRLVDVRFAVKGVVKLSGSDQEAFKAAEAEVLADEQLKAAAKTWLKKDQLSQELFADPQFIAGLKQLVKVKLAERLAGLKGEIDK</sequence>
<dbReference type="CDD" id="cd00840">
    <property type="entry name" value="MPP_Mre11_N"/>
    <property type="match status" value="1"/>
</dbReference>
<keyword evidence="3" id="KW-0269">Exonuclease</keyword>
<dbReference type="AlphaFoldDB" id="A0A6A8MFX0"/>
<dbReference type="Proteomes" id="UP000438120">
    <property type="component" value="Unassembled WGS sequence"/>
</dbReference>
<accession>A0A6A8MFX0</accession>
<evidence type="ECO:0000259" key="2">
    <source>
        <dbReference type="Pfam" id="PF00149"/>
    </source>
</evidence>
<keyword evidence="4" id="KW-1185">Reference proteome</keyword>
<protein>
    <submittedName>
        <fullName evidence="3">DNA repair exonuclease</fullName>
    </submittedName>
</protein>
<proteinExistence type="predicted"/>
<comment type="caution">
    <text evidence="3">The sequence shown here is derived from an EMBL/GenBank/DDBJ whole genome shotgun (WGS) entry which is preliminary data.</text>
</comment>
<keyword evidence="3" id="KW-0540">Nuclease</keyword>
<name>A0A6A8MFX0_9LACO</name>
<dbReference type="PIRSF" id="PIRSF033091">
    <property type="entry name" value="Pesterase_YhaO"/>
    <property type="match status" value="1"/>
</dbReference>
<dbReference type="InterPro" id="IPR004843">
    <property type="entry name" value="Calcineurin-like_PHP"/>
</dbReference>
<evidence type="ECO:0000313" key="3">
    <source>
        <dbReference type="EMBL" id="MST87721.1"/>
    </source>
</evidence>
<dbReference type="InterPro" id="IPR029052">
    <property type="entry name" value="Metallo-depent_PP-like"/>
</dbReference>
<dbReference type="PANTHER" id="PTHR30337:SF7">
    <property type="entry name" value="PHOSPHOESTERASE"/>
    <property type="match status" value="1"/>
</dbReference>
<dbReference type="PANTHER" id="PTHR30337">
    <property type="entry name" value="COMPONENT OF ATP-DEPENDENT DSDNA EXONUCLEASE"/>
    <property type="match status" value="1"/>
</dbReference>
<keyword evidence="1" id="KW-0378">Hydrolase</keyword>
<reference evidence="3 4" key="1">
    <citation type="submission" date="2019-08" db="EMBL/GenBank/DDBJ databases">
        <title>In-depth cultivation of the pig gut microbiome towards novel bacterial diversity and tailored functional studies.</title>
        <authorList>
            <person name="Wylensek D."/>
            <person name="Hitch T.C.A."/>
            <person name="Clavel T."/>
        </authorList>
    </citation>
    <scope>NUCLEOTIDE SEQUENCE [LARGE SCALE GENOMIC DNA]</scope>
    <source>
        <strain evidence="3 4">Bifido-178-WT-2B</strain>
    </source>
</reference>
<dbReference type="RefSeq" id="WP_154549333.1">
    <property type="nucleotide sequence ID" value="NZ_VUMX01000030.1"/>
</dbReference>
<feature type="domain" description="Calcineurin-like phosphoesterase" evidence="2">
    <location>
        <begin position="1"/>
        <end position="198"/>
    </location>
</feature>
<dbReference type="EMBL" id="VUMX01000030">
    <property type="protein sequence ID" value="MST87721.1"/>
    <property type="molecule type" value="Genomic_DNA"/>
</dbReference>
<dbReference type="Gene3D" id="3.60.21.10">
    <property type="match status" value="1"/>
</dbReference>
<dbReference type="Pfam" id="PF00149">
    <property type="entry name" value="Metallophos"/>
    <property type="match status" value="1"/>
</dbReference>
<dbReference type="SUPFAM" id="SSF56300">
    <property type="entry name" value="Metallo-dependent phosphatases"/>
    <property type="match status" value="1"/>
</dbReference>
<evidence type="ECO:0000256" key="1">
    <source>
        <dbReference type="ARBA" id="ARBA00022801"/>
    </source>
</evidence>
<dbReference type="InterPro" id="IPR014576">
    <property type="entry name" value="Pesterase_YhaO"/>
</dbReference>
<gene>
    <name evidence="3" type="ORF">FYJ62_08865</name>
</gene>
<dbReference type="InterPro" id="IPR050535">
    <property type="entry name" value="DNA_Repair-Maintenance_Comp"/>
</dbReference>
<dbReference type="GO" id="GO:0004527">
    <property type="term" value="F:exonuclease activity"/>
    <property type="evidence" value="ECO:0007669"/>
    <property type="project" value="UniProtKB-KW"/>
</dbReference>
<dbReference type="OrthoDB" id="9773856at2"/>
<organism evidence="3 4">
    <name type="scientific">Lactobacillus porci</name>
    <dbReference type="NCBI Taxonomy" id="2012477"/>
    <lineage>
        <taxon>Bacteria</taxon>
        <taxon>Bacillati</taxon>
        <taxon>Bacillota</taxon>
        <taxon>Bacilli</taxon>
        <taxon>Lactobacillales</taxon>
        <taxon>Lactobacillaceae</taxon>
        <taxon>Lactobacillus</taxon>
    </lineage>
</organism>